<dbReference type="AlphaFoldDB" id="A0A2J4YV06"/>
<comment type="caution">
    <text evidence="1">The sequence shown here is derived from an EMBL/GenBank/DDBJ whole genome shotgun (WGS) entry which is preliminary data.</text>
</comment>
<proteinExistence type="predicted"/>
<evidence type="ECO:0000313" key="1">
    <source>
        <dbReference type="EMBL" id="PLM54658.1"/>
    </source>
</evidence>
<sequence length="73" mass="8181">MKTPVQMLEDVAAEIIENTVLLELIYKNSNEDQETDCAMACLIRSMQKTLDITNEYIKAYDKASAPPTGKGRD</sequence>
<dbReference type="Proteomes" id="UP000234661">
    <property type="component" value="Unassembled WGS sequence"/>
</dbReference>
<reference evidence="1 2" key="2">
    <citation type="submission" date="2018-01" db="EMBL/GenBank/DDBJ databases">
        <title>Genomic study of Klebsiella pneumoniae.</title>
        <authorList>
            <person name="Yang Y."/>
            <person name="Bicalho R."/>
        </authorList>
    </citation>
    <scope>NUCLEOTIDE SEQUENCE [LARGE SCALE GENOMIC DNA]</scope>
    <source>
        <strain evidence="1 2">A2</strain>
    </source>
</reference>
<reference evidence="1 2" key="1">
    <citation type="submission" date="2017-11" db="EMBL/GenBank/DDBJ databases">
        <authorList>
            <person name="Han C.G."/>
        </authorList>
    </citation>
    <scope>NUCLEOTIDE SEQUENCE [LARGE SCALE GENOMIC DNA]</scope>
    <source>
        <strain evidence="1 2">A2</strain>
    </source>
</reference>
<name>A0A2J4YV06_9ENTR</name>
<dbReference type="EMBL" id="PIET01000867">
    <property type="protein sequence ID" value="PLM54658.1"/>
    <property type="molecule type" value="Genomic_DNA"/>
</dbReference>
<organism evidence="1 2">
    <name type="scientific">Klebsiella michiganensis</name>
    <dbReference type="NCBI Taxonomy" id="1134687"/>
    <lineage>
        <taxon>Bacteria</taxon>
        <taxon>Pseudomonadati</taxon>
        <taxon>Pseudomonadota</taxon>
        <taxon>Gammaproteobacteria</taxon>
        <taxon>Enterobacterales</taxon>
        <taxon>Enterobacteriaceae</taxon>
        <taxon>Klebsiella/Raoultella group</taxon>
        <taxon>Klebsiella</taxon>
    </lineage>
</organism>
<evidence type="ECO:0000313" key="2">
    <source>
        <dbReference type="Proteomes" id="UP000234661"/>
    </source>
</evidence>
<gene>
    <name evidence="1" type="ORF">CWM85_23370</name>
</gene>
<protein>
    <submittedName>
        <fullName evidence="1">Uncharacterized protein</fullName>
    </submittedName>
</protein>
<accession>A0A2J4YV06</accession>